<accession>A0A2G9ZK28</accession>
<feature type="binding site" evidence="13">
    <location>
        <begin position="32"/>
        <end position="34"/>
    </location>
    <ligand>
        <name>FMN</name>
        <dbReference type="ChEBI" id="CHEBI:58210"/>
    </ligand>
</feature>
<dbReference type="CDD" id="cd02801">
    <property type="entry name" value="DUS_like_FMN"/>
    <property type="match status" value="1"/>
</dbReference>
<evidence type="ECO:0000256" key="1">
    <source>
        <dbReference type="ARBA" id="ARBA00002790"/>
    </source>
</evidence>
<evidence type="ECO:0000313" key="15">
    <source>
        <dbReference type="EMBL" id="PIP33529.1"/>
    </source>
</evidence>
<evidence type="ECO:0000256" key="4">
    <source>
        <dbReference type="ARBA" id="ARBA00022643"/>
    </source>
</evidence>
<evidence type="ECO:0000256" key="2">
    <source>
        <dbReference type="ARBA" id="ARBA00022555"/>
    </source>
</evidence>
<protein>
    <recommendedName>
        <fullName evidence="11">tRNA-dihydrouridine synthase</fullName>
        <ecNumber evidence="11">1.3.1.-</ecNumber>
    </recommendedName>
</protein>
<gene>
    <name evidence="15" type="ORF">COX22_03895</name>
</gene>
<feature type="binding site" evidence="13">
    <location>
        <begin position="255"/>
        <end position="256"/>
    </location>
    <ligand>
        <name>FMN</name>
        <dbReference type="ChEBI" id="CHEBI:58210"/>
    </ligand>
</feature>
<evidence type="ECO:0000256" key="7">
    <source>
        <dbReference type="ARBA" id="ARBA00022884"/>
    </source>
</evidence>
<comment type="catalytic activity">
    <reaction evidence="9">
        <text>a 5,6-dihydrouridine in tRNA + NADP(+) = a uridine in tRNA + NADPH + H(+)</text>
        <dbReference type="Rhea" id="RHEA:23624"/>
        <dbReference type="Rhea" id="RHEA-COMP:13339"/>
        <dbReference type="Rhea" id="RHEA-COMP:13887"/>
        <dbReference type="ChEBI" id="CHEBI:15378"/>
        <dbReference type="ChEBI" id="CHEBI:57783"/>
        <dbReference type="ChEBI" id="CHEBI:58349"/>
        <dbReference type="ChEBI" id="CHEBI:65315"/>
        <dbReference type="ChEBI" id="CHEBI:74443"/>
    </reaction>
</comment>
<dbReference type="EMBL" id="PCSD01000094">
    <property type="protein sequence ID" value="PIP33529.1"/>
    <property type="molecule type" value="Genomic_DNA"/>
</dbReference>
<comment type="similarity">
    <text evidence="11">Belongs to the dus family.</text>
</comment>
<evidence type="ECO:0000256" key="10">
    <source>
        <dbReference type="ARBA" id="ARBA00048802"/>
    </source>
</evidence>
<keyword evidence="2" id="KW-0820">tRNA-binding</keyword>
<dbReference type="AlphaFoldDB" id="A0A2G9ZK28"/>
<keyword evidence="6" id="KW-0521">NADP</keyword>
<dbReference type="EC" id="1.3.1.-" evidence="11"/>
<dbReference type="PANTHER" id="PTHR45846">
    <property type="entry name" value="TRNA-DIHYDROURIDINE(47) SYNTHASE [NAD(P)(+)]-LIKE"/>
    <property type="match status" value="1"/>
</dbReference>
<dbReference type="Proteomes" id="UP000230729">
    <property type="component" value="Unassembled WGS sequence"/>
</dbReference>
<dbReference type="InterPro" id="IPR035587">
    <property type="entry name" value="DUS-like_FMN-bd"/>
</dbReference>
<sequence length="348" mass="37918">MTRIKKNRQTVKADNFWTDLKSAGRPIFALAPMAGWTDSPFRQVCKSFGADIVYSEMASAAALTFQPENTLRLLASAPRERPYVVQLFGAQPQHFQAAIALIIRHGLPAAVSGRGSRSHRRLPPDGFDINFGCPVRKVVKQGAGAVLMDNKKIAREIVKAVCASTDRPVSIKIRARVGRTDALVFLDYLSDLPLAAVIIHGRTMSQGHNGPVDLEMVRSARNCFPGVILANGGILDLAGANAALRQSRADGLGIARGALGRPWFFQELKSQKEIHLSWPEKAAVMLEQARLAAANGESDSLEIRKHLCAYCRGERTAGKIRANLMACSDWPALLKAIKNSKHLLAARI</sequence>
<reference evidence="15 16" key="1">
    <citation type="submission" date="2017-09" db="EMBL/GenBank/DDBJ databases">
        <title>Depth-based differentiation of microbial function through sediment-hosted aquifers and enrichment of novel symbionts in the deep terrestrial subsurface.</title>
        <authorList>
            <person name="Probst A.J."/>
            <person name="Ladd B."/>
            <person name="Jarett J.K."/>
            <person name="Geller-Mcgrath D.E."/>
            <person name="Sieber C.M."/>
            <person name="Emerson J.B."/>
            <person name="Anantharaman K."/>
            <person name="Thomas B.C."/>
            <person name="Malmstrom R."/>
            <person name="Stieglmeier M."/>
            <person name="Klingl A."/>
            <person name="Woyke T."/>
            <person name="Ryan C.M."/>
            <person name="Banfield J.F."/>
        </authorList>
    </citation>
    <scope>NUCLEOTIDE SEQUENCE [LARGE SCALE GENOMIC DNA]</scope>
    <source>
        <strain evidence="15">CG23_combo_of_CG06-09_8_20_14_all_49_15</strain>
    </source>
</reference>
<feature type="binding site" evidence="13">
    <location>
        <position position="200"/>
    </location>
    <ligand>
        <name>FMN</name>
        <dbReference type="ChEBI" id="CHEBI:58210"/>
    </ligand>
</feature>
<feature type="domain" description="DUS-like FMN-binding" evidence="14">
    <location>
        <begin position="30"/>
        <end position="101"/>
    </location>
</feature>
<evidence type="ECO:0000313" key="16">
    <source>
        <dbReference type="Proteomes" id="UP000230729"/>
    </source>
</evidence>
<comment type="caution">
    <text evidence="15">The sequence shown here is derived from an EMBL/GenBank/DDBJ whole genome shotgun (WGS) entry which is preliminary data.</text>
</comment>
<organism evidence="15 16">
    <name type="scientific">Candidatus Falkowbacteria bacterium CG23_combo_of_CG06-09_8_20_14_all_49_15</name>
    <dbReference type="NCBI Taxonomy" id="1974572"/>
    <lineage>
        <taxon>Bacteria</taxon>
        <taxon>Candidatus Falkowiibacteriota</taxon>
    </lineage>
</organism>
<dbReference type="PANTHER" id="PTHR45846:SF1">
    <property type="entry name" value="TRNA-DIHYDROURIDINE(47) SYNTHASE [NAD(P)(+)]-LIKE"/>
    <property type="match status" value="1"/>
</dbReference>
<dbReference type="PIRSF" id="PIRSF006621">
    <property type="entry name" value="Dus"/>
    <property type="match status" value="1"/>
</dbReference>
<dbReference type="Pfam" id="PF01207">
    <property type="entry name" value="Dus"/>
    <property type="match status" value="2"/>
</dbReference>
<keyword evidence="7" id="KW-0694">RNA-binding</keyword>
<feature type="domain" description="DUS-like FMN-binding" evidence="14">
    <location>
        <begin position="125"/>
        <end position="329"/>
    </location>
</feature>
<dbReference type="Gene3D" id="1.10.1200.80">
    <property type="entry name" value="Putative flavin oxidoreducatase, domain 2"/>
    <property type="match status" value="1"/>
</dbReference>
<dbReference type="InterPro" id="IPR013785">
    <property type="entry name" value="Aldolase_TIM"/>
</dbReference>
<keyword evidence="5 11" id="KW-0819">tRNA processing</keyword>
<dbReference type="Gene3D" id="3.20.20.70">
    <property type="entry name" value="Aldolase class I"/>
    <property type="match status" value="1"/>
</dbReference>
<comment type="function">
    <text evidence="1 11">Catalyzes the synthesis of 5,6-dihydrouridine (D), a modified base found in the D-loop of most tRNAs, via the reduction of the C5-C6 double bond in target uridines.</text>
</comment>
<proteinExistence type="inferred from homology"/>
<evidence type="ECO:0000256" key="5">
    <source>
        <dbReference type="ARBA" id="ARBA00022694"/>
    </source>
</evidence>
<evidence type="ECO:0000256" key="12">
    <source>
        <dbReference type="PIRSR" id="PIRSR006621-1"/>
    </source>
</evidence>
<evidence type="ECO:0000256" key="8">
    <source>
        <dbReference type="ARBA" id="ARBA00023002"/>
    </source>
</evidence>
<keyword evidence="3 11" id="KW-0285">Flavoprotein</keyword>
<dbReference type="GO" id="GO:0050660">
    <property type="term" value="F:flavin adenine dinucleotide binding"/>
    <property type="evidence" value="ECO:0007669"/>
    <property type="project" value="InterPro"/>
</dbReference>
<feature type="active site" description="Proton donor" evidence="12">
    <location>
        <position position="133"/>
    </location>
</feature>
<keyword evidence="4 11" id="KW-0288">FMN</keyword>
<evidence type="ECO:0000256" key="11">
    <source>
        <dbReference type="PIRNR" id="PIRNR006621"/>
    </source>
</evidence>
<keyword evidence="8 11" id="KW-0560">Oxidoreductase</keyword>
<comment type="cofactor">
    <cofactor evidence="11 13">
        <name>FMN</name>
        <dbReference type="ChEBI" id="CHEBI:58210"/>
    </cofactor>
</comment>
<dbReference type="InterPro" id="IPR024036">
    <property type="entry name" value="tRNA-dHydroUridine_Synthase_C"/>
</dbReference>
<evidence type="ECO:0000256" key="6">
    <source>
        <dbReference type="ARBA" id="ARBA00022857"/>
    </source>
</evidence>
<feature type="binding site" evidence="13">
    <location>
        <begin position="231"/>
        <end position="233"/>
    </location>
    <ligand>
        <name>FMN</name>
        <dbReference type="ChEBI" id="CHEBI:58210"/>
    </ligand>
</feature>
<name>A0A2G9ZK28_9BACT</name>
<dbReference type="InterPro" id="IPR001269">
    <property type="entry name" value="DUS_fam"/>
</dbReference>
<dbReference type="GO" id="GO:0017150">
    <property type="term" value="F:tRNA dihydrouridine synthase activity"/>
    <property type="evidence" value="ECO:0007669"/>
    <property type="project" value="InterPro"/>
</dbReference>
<dbReference type="SUPFAM" id="SSF51395">
    <property type="entry name" value="FMN-linked oxidoreductases"/>
    <property type="match status" value="1"/>
</dbReference>
<dbReference type="GO" id="GO:0000049">
    <property type="term" value="F:tRNA binding"/>
    <property type="evidence" value="ECO:0007669"/>
    <property type="project" value="UniProtKB-KW"/>
</dbReference>
<evidence type="ECO:0000259" key="14">
    <source>
        <dbReference type="Pfam" id="PF01207"/>
    </source>
</evidence>
<evidence type="ECO:0000256" key="3">
    <source>
        <dbReference type="ARBA" id="ARBA00022630"/>
    </source>
</evidence>
<feature type="binding site" evidence="13">
    <location>
        <position position="172"/>
    </location>
    <ligand>
        <name>FMN</name>
        <dbReference type="ChEBI" id="CHEBI:58210"/>
    </ligand>
</feature>
<keyword evidence="13" id="KW-0547">Nucleotide-binding</keyword>
<feature type="binding site" evidence="13">
    <location>
        <position position="86"/>
    </location>
    <ligand>
        <name>FMN</name>
        <dbReference type="ChEBI" id="CHEBI:58210"/>
    </ligand>
</feature>
<evidence type="ECO:0000256" key="13">
    <source>
        <dbReference type="PIRSR" id="PIRSR006621-2"/>
    </source>
</evidence>
<comment type="catalytic activity">
    <reaction evidence="10">
        <text>a 5,6-dihydrouridine in tRNA + NAD(+) = a uridine in tRNA + NADH + H(+)</text>
        <dbReference type="Rhea" id="RHEA:54452"/>
        <dbReference type="Rhea" id="RHEA-COMP:13339"/>
        <dbReference type="Rhea" id="RHEA-COMP:13887"/>
        <dbReference type="ChEBI" id="CHEBI:15378"/>
        <dbReference type="ChEBI" id="CHEBI:57540"/>
        <dbReference type="ChEBI" id="CHEBI:57945"/>
        <dbReference type="ChEBI" id="CHEBI:65315"/>
        <dbReference type="ChEBI" id="CHEBI:74443"/>
    </reaction>
</comment>
<evidence type="ECO:0000256" key="9">
    <source>
        <dbReference type="ARBA" id="ARBA00048205"/>
    </source>
</evidence>